<feature type="compositionally biased region" description="Basic and acidic residues" evidence="4">
    <location>
        <begin position="237"/>
        <end position="258"/>
    </location>
</feature>
<feature type="compositionally biased region" description="Basic and acidic residues" evidence="4">
    <location>
        <begin position="150"/>
        <end position="194"/>
    </location>
</feature>
<sequence length="862" mass="96000">MSMAMSTEEKIRHYQRSIDRSVEDKARLLHCINVLSKLPVTVQHLQNTGIGRTVNALRKIDEGVGDAAKCLVSKWKYMVANTDTSEDEDEACVPDVPESYDSPECDCEPEKSSNDVQINGPVALRVTPPVASSIVFDEDSPPNLHSHSANNDRKVDSDDQNEEPEKTHDNHNDDTHEEEQTTSHKSSSSKDKHASKSSKHSSKSSSKDRSSNKESDKSKSTHKHTSKYDHKHKHKSSKSDKDSENSDHKSKDRSKSKSESSQSSSPSTSKEKKHGDENEKKRKHDSSSSDEESCKKKKMKVSSDEEDMDTDNFVIGADRSSDDGKQEDIEVVEDHKEKKRSSSSHSKTKDSSLKGESQSDKSKSKDEHRSSNSNSSKAKSSSDTVKKDERHSTSKSDERGKESKSKSDEHRSKESSKSKTSHSSSSSSSKDKENDRDKDKHGKDKAKESSSKSQKDDKERSKSKDKEHKGKSKDEQKDHKKHKESNDSKEHKEKNKVKKTASGDGEIDCNSGTSFADALGMCTMLPPSSKKKKENTSSSLPKSSKTEKHNSSGSSTPTNNRASTSKIISEPPNSSDALPLLSPNIKLGPLPIEKEVDISSTLAEPSVRYEPLPPTSKICPIKRKETEAHLLSLAIYAKSARTKVYSGNKTGYTNVPTLYDMCIRVLIENIDALEYTGGVPYYIIKPVLERATPDQLFMLEHHNPYLIEESGSLWQYHCNKDFRNKHREEMESWREMYMRCLDEREAKLKALTANIKQSIDKSTPVRSTKLAYVDNVVKPPRSVLRKQAKYGTANTSSKSSDIKKKIIAAAAGPSSDASSNVRISVPPPPSSRARMTSSSTIKKQKAPLMAKALQAIRGRYKR</sequence>
<dbReference type="Gene3D" id="6.10.250.3180">
    <property type="match status" value="1"/>
</dbReference>
<dbReference type="InterPro" id="IPR003617">
    <property type="entry name" value="TFIIS/CRSP70_N_sub"/>
</dbReference>
<keyword evidence="2 3" id="KW-0539">Nucleus</keyword>
<feature type="compositionally biased region" description="Basic and acidic residues" evidence="4">
    <location>
        <begin position="205"/>
        <end position="219"/>
    </location>
</feature>
<accession>A0A7M7G9J4</accession>
<feature type="compositionally biased region" description="Basic and acidic residues" evidence="4">
    <location>
        <begin position="269"/>
        <end position="280"/>
    </location>
</feature>
<gene>
    <name evidence="6" type="primary">100123609</name>
</gene>
<dbReference type="SUPFAM" id="SSF47676">
    <property type="entry name" value="Conserved domain common to transcription factors TFIIS, elongin A, CRSP70"/>
    <property type="match status" value="1"/>
</dbReference>
<evidence type="ECO:0000256" key="2">
    <source>
        <dbReference type="ARBA" id="ARBA00023242"/>
    </source>
</evidence>
<dbReference type="OMA" id="MFLRCEE"/>
<dbReference type="InterPro" id="IPR010684">
    <property type="entry name" value="RNA_pol_II_trans_fac_SIII_A"/>
</dbReference>
<dbReference type="SMR" id="A0A7M7G9J4"/>
<dbReference type="InterPro" id="IPR051870">
    <property type="entry name" value="Elongin-A_domain"/>
</dbReference>
<dbReference type="GO" id="GO:0006368">
    <property type="term" value="P:transcription elongation by RNA polymerase II"/>
    <property type="evidence" value="ECO:0007669"/>
    <property type="project" value="InterPro"/>
</dbReference>
<keyword evidence="7" id="KW-1185">Reference proteome</keyword>
<dbReference type="OrthoDB" id="21513at2759"/>
<comment type="subcellular location">
    <subcellularLocation>
        <location evidence="1 3">Nucleus</location>
    </subcellularLocation>
</comment>
<feature type="compositionally biased region" description="Basic and acidic residues" evidence="4">
    <location>
        <begin position="347"/>
        <end position="370"/>
    </location>
</feature>
<feature type="compositionally biased region" description="Low complexity" evidence="4">
    <location>
        <begin position="810"/>
        <end position="824"/>
    </location>
</feature>
<proteinExistence type="predicted"/>
<evidence type="ECO:0000256" key="1">
    <source>
        <dbReference type="ARBA" id="ARBA00004123"/>
    </source>
</evidence>
<dbReference type="AlphaFoldDB" id="A0A7M7G9J4"/>
<feature type="compositionally biased region" description="Polar residues" evidence="4">
    <location>
        <begin position="551"/>
        <end position="576"/>
    </location>
</feature>
<dbReference type="FunCoup" id="A0A7M7G9J4">
    <property type="interactions" value="1917"/>
</dbReference>
<feature type="region of interest" description="Disordered" evidence="4">
    <location>
        <begin position="810"/>
        <end position="848"/>
    </location>
</feature>
<dbReference type="InterPro" id="IPR017923">
    <property type="entry name" value="TFIIS_N"/>
</dbReference>
<dbReference type="PANTHER" id="PTHR15141:SF76">
    <property type="entry name" value="TRANSCRIPTION ELONGATION FACTOR B POLYPEPTIDE 3"/>
    <property type="match status" value="1"/>
</dbReference>
<name>A0A7M7G9J4_NASVI</name>
<reference evidence="6" key="1">
    <citation type="submission" date="2021-01" db="UniProtKB">
        <authorList>
            <consortium name="EnsemblMetazoa"/>
        </authorList>
    </citation>
    <scope>IDENTIFICATION</scope>
</reference>
<feature type="compositionally biased region" description="Basic and acidic residues" evidence="4">
    <location>
        <begin position="319"/>
        <end position="336"/>
    </location>
</feature>
<dbReference type="PANTHER" id="PTHR15141">
    <property type="entry name" value="TRANSCRIPTION ELONGATION FACTOR B POLYPEPTIDE 3"/>
    <property type="match status" value="1"/>
</dbReference>
<protein>
    <recommendedName>
        <fullName evidence="5">TFIIS N-terminal domain-containing protein</fullName>
    </recommendedName>
</protein>
<dbReference type="Gene3D" id="1.20.930.10">
    <property type="entry name" value="Conserved domain common to transcription factors TFIIS, elongin A, CRSP70"/>
    <property type="match status" value="1"/>
</dbReference>
<dbReference type="InParanoid" id="A0A7M7G9J4"/>
<feature type="compositionally biased region" description="Basic and acidic residues" evidence="4">
    <location>
        <begin position="429"/>
        <end position="493"/>
    </location>
</feature>
<evidence type="ECO:0000256" key="4">
    <source>
        <dbReference type="SAM" id="MobiDB-lite"/>
    </source>
</evidence>
<evidence type="ECO:0000259" key="5">
    <source>
        <dbReference type="PROSITE" id="PS51319"/>
    </source>
</evidence>
<evidence type="ECO:0000256" key="3">
    <source>
        <dbReference type="PROSITE-ProRule" id="PRU00649"/>
    </source>
</evidence>
<feature type="compositionally biased region" description="Basic residues" evidence="4">
    <location>
        <begin position="220"/>
        <end position="236"/>
    </location>
</feature>
<feature type="compositionally biased region" description="Low complexity" evidence="4">
    <location>
        <begin position="371"/>
        <end position="382"/>
    </location>
</feature>
<dbReference type="SMART" id="SM00509">
    <property type="entry name" value="TFS2N"/>
    <property type="match status" value="1"/>
</dbReference>
<dbReference type="GO" id="GO:0070449">
    <property type="term" value="C:elongin complex"/>
    <property type="evidence" value="ECO:0007669"/>
    <property type="project" value="InterPro"/>
</dbReference>
<dbReference type="KEGG" id="nvi:100123609"/>
<dbReference type="Pfam" id="PF06881">
    <property type="entry name" value="Elongin_A"/>
    <property type="match status" value="1"/>
</dbReference>
<dbReference type="Pfam" id="PF08711">
    <property type="entry name" value="Med26"/>
    <property type="match status" value="1"/>
</dbReference>
<feature type="compositionally biased region" description="Basic and acidic residues" evidence="4">
    <location>
        <begin position="384"/>
        <end position="417"/>
    </location>
</feature>
<feature type="region of interest" description="Disordered" evidence="4">
    <location>
        <begin position="133"/>
        <end position="580"/>
    </location>
</feature>
<dbReference type="Proteomes" id="UP000002358">
    <property type="component" value="Chromosome 1"/>
</dbReference>
<dbReference type="InterPro" id="IPR035441">
    <property type="entry name" value="TFIIS/LEDGF_dom_sf"/>
</dbReference>
<dbReference type="EnsemblMetazoa" id="XM_001607225">
    <property type="protein sequence ID" value="XP_001607275"/>
    <property type="gene ID" value="LOC100123609"/>
</dbReference>
<dbReference type="PROSITE" id="PS51319">
    <property type="entry name" value="TFIIS_N"/>
    <property type="match status" value="1"/>
</dbReference>
<feature type="domain" description="TFIIS N-terminal" evidence="5">
    <location>
        <begin position="9"/>
        <end position="82"/>
    </location>
</feature>
<organism evidence="6 7">
    <name type="scientific">Nasonia vitripennis</name>
    <name type="common">Parasitic wasp</name>
    <dbReference type="NCBI Taxonomy" id="7425"/>
    <lineage>
        <taxon>Eukaryota</taxon>
        <taxon>Metazoa</taxon>
        <taxon>Ecdysozoa</taxon>
        <taxon>Arthropoda</taxon>
        <taxon>Hexapoda</taxon>
        <taxon>Insecta</taxon>
        <taxon>Pterygota</taxon>
        <taxon>Neoptera</taxon>
        <taxon>Endopterygota</taxon>
        <taxon>Hymenoptera</taxon>
        <taxon>Apocrita</taxon>
        <taxon>Proctotrupomorpha</taxon>
        <taxon>Chalcidoidea</taxon>
        <taxon>Pteromalidae</taxon>
        <taxon>Pteromalinae</taxon>
        <taxon>Nasonia</taxon>
    </lineage>
</organism>
<feature type="region of interest" description="Disordered" evidence="4">
    <location>
        <begin position="83"/>
        <end position="120"/>
    </location>
</feature>
<evidence type="ECO:0000313" key="6">
    <source>
        <dbReference type="EnsemblMetazoa" id="XP_001607275"/>
    </source>
</evidence>
<evidence type="ECO:0000313" key="7">
    <source>
        <dbReference type="Proteomes" id="UP000002358"/>
    </source>
</evidence>
<feature type="compositionally biased region" description="Low complexity" evidence="4">
    <location>
        <begin position="259"/>
        <end position="268"/>
    </location>
</feature>